<organism evidence="3 4">
    <name type="scientific">Phytophthora pseudosyringae</name>
    <dbReference type="NCBI Taxonomy" id="221518"/>
    <lineage>
        <taxon>Eukaryota</taxon>
        <taxon>Sar</taxon>
        <taxon>Stramenopiles</taxon>
        <taxon>Oomycota</taxon>
        <taxon>Peronosporomycetes</taxon>
        <taxon>Peronosporales</taxon>
        <taxon>Peronosporaceae</taxon>
        <taxon>Phytophthora</taxon>
    </lineage>
</organism>
<feature type="signal peptide" evidence="1">
    <location>
        <begin position="1"/>
        <end position="22"/>
    </location>
</feature>
<sequence>MRVPRWMSCLVILLLKVTDSYRVRLEVTLDGPVRSESTPYLEQDHFGSPPIENSIRCHACGHSRDASCAVEASEGNGVGFRGDSGGASCVISDAESVEFAYQRLVQVEAEGGYCLKDIFFSNKTQSTVLGRRGAARIELRRRGLSEIPCSFIDLTSDRVSSELEAAIPWLTSRPDAYDCADVLLDLCQDNNNKEETYQGMVANESEPEVQCVVGVQRCCNSNPRSPSHASVIAGPSTKSDYFAVGSDERRKNSFLKRWIGTKAAPIKHFAAALQVGNVIRQVDRKFILVQAVTSRGRLVLCIDQHAADERVRLEKLEEEMFGRDGSLRRVETQEHEPPLALRMNCKERQVLNNYEELIRSWGFDFEYVTSEPETIFFCMRRKPESDEMPVCCCTQPKSGEASRERRRFPRLHRLPAQCWGHYTAFPNSPSRLLRSRACRSAIMFGDWLNLGQCRDLIEELKTCQLPFQCAHGRPSVVPLAKILSVTQ</sequence>
<dbReference type="InterPro" id="IPR014790">
    <property type="entry name" value="MutL_C"/>
</dbReference>
<evidence type="ECO:0000313" key="3">
    <source>
        <dbReference type="EMBL" id="KAG7389962.1"/>
    </source>
</evidence>
<name>A0A8T1W7M6_9STRA</name>
<keyword evidence="1" id="KW-0732">Signal</keyword>
<accession>A0A8T1W7M6</accession>
<dbReference type="GO" id="GO:0006298">
    <property type="term" value="P:mismatch repair"/>
    <property type="evidence" value="ECO:0007669"/>
    <property type="project" value="InterPro"/>
</dbReference>
<dbReference type="GO" id="GO:0005524">
    <property type="term" value="F:ATP binding"/>
    <property type="evidence" value="ECO:0007669"/>
    <property type="project" value="InterPro"/>
</dbReference>
<dbReference type="SMART" id="SM00853">
    <property type="entry name" value="MutL_C"/>
    <property type="match status" value="1"/>
</dbReference>
<dbReference type="AlphaFoldDB" id="A0A8T1W7M6"/>
<dbReference type="Proteomes" id="UP000694044">
    <property type="component" value="Unassembled WGS sequence"/>
</dbReference>
<dbReference type="EMBL" id="JAGDFM010000038">
    <property type="protein sequence ID" value="KAG7389962.1"/>
    <property type="molecule type" value="Genomic_DNA"/>
</dbReference>
<dbReference type="InterPro" id="IPR038973">
    <property type="entry name" value="MutL/Mlh/Pms-like"/>
</dbReference>
<dbReference type="GO" id="GO:0032300">
    <property type="term" value="C:mismatch repair complex"/>
    <property type="evidence" value="ECO:0007669"/>
    <property type="project" value="InterPro"/>
</dbReference>
<evidence type="ECO:0000256" key="1">
    <source>
        <dbReference type="SAM" id="SignalP"/>
    </source>
</evidence>
<keyword evidence="4" id="KW-1185">Reference proteome</keyword>
<evidence type="ECO:0000259" key="2">
    <source>
        <dbReference type="SMART" id="SM00853"/>
    </source>
</evidence>
<proteinExistence type="predicted"/>
<dbReference type="PANTHER" id="PTHR10073">
    <property type="entry name" value="DNA MISMATCH REPAIR PROTEIN MLH, PMS, MUTL"/>
    <property type="match status" value="1"/>
</dbReference>
<feature type="chain" id="PRO_5035847874" evidence="1">
    <location>
        <begin position="23"/>
        <end position="487"/>
    </location>
</feature>
<dbReference type="GO" id="GO:0016887">
    <property type="term" value="F:ATP hydrolysis activity"/>
    <property type="evidence" value="ECO:0007669"/>
    <property type="project" value="InterPro"/>
</dbReference>
<comment type="caution">
    <text evidence="3">The sequence shown here is derived from an EMBL/GenBank/DDBJ whole genome shotgun (WGS) entry which is preliminary data.</text>
</comment>
<feature type="domain" description="MutL C-terminal dimerisation" evidence="2">
    <location>
        <begin position="278"/>
        <end position="448"/>
    </location>
</feature>
<dbReference type="PANTHER" id="PTHR10073:SF47">
    <property type="entry name" value="DNA MISMATCH REPAIR PROTEIN MLH3"/>
    <property type="match status" value="1"/>
</dbReference>
<protein>
    <submittedName>
        <fullName evidence="3">DNA mismatch repair protein</fullName>
    </submittedName>
</protein>
<reference evidence="3" key="1">
    <citation type="submission" date="2021-02" db="EMBL/GenBank/DDBJ databases">
        <authorList>
            <person name="Palmer J.M."/>
        </authorList>
    </citation>
    <scope>NUCLEOTIDE SEQUENCE</scope>
    <source>
        <strain evidence="3">SCRP734</strain>
    </source>
</reference>
<dbReference type="OrthoDB" id="429932at2759"/>
<dbReference type="Pfam" id="PF08676">
    <property type="entry name" value="MutL_C"/>
    <property type="match status" value="1"/>
</dbReference>
<dbReference type="GO" id="GO:0140664">
    <property type="term" value="F:ATP-dependent DNA damage sensor activity"/>
    <property type="evidence" value="ECO:0007669"/>
    <property type="project" value="InterPro"/>
</dbReference>
<gene>
    <name evidence="3" type="primary">MLH3_2</name>
    <name evidence="3" type="ORF">PHYPSEUDO_009220</name>
</gene>
<evidence type="ECO:0000313" key="4">
    <source>
        <dbReference type="Proteomes" id="UP000694044"/>
    </source>
</evidence>